<comment type="caution">
    <text evidence="1">The sequence shown here is derived from an EMBL/GenBank/DDBJ whole genome shotgun (WGS) entry which is preliminary data.</text>
</comment>
<organism evidence="1 2">
    <name type="scientific">Orenia metallireducens</name>
    <dbReference type="NCBI Taxonomy" id="1413210"/>
    <lineage>
        <taxon>Bacteria</taxon>
        <taxon>Bacillati</taxon>
        <taxon>Bacillota</taxon>
        <taxon>Clostridia</taxon>
        <taxon>Halanaerobiales</taxon>
        <taxon>Halobacteroidaceae</taxon>
        <taxon>Orenia</taxon>
    </lineage>
</organism>
<evidence type="ECO:0000313" key="1">
    <source>
        <dbReference type="EMBL" id="OCL26256.1"/>
    </source>
</evidence>
<dbReference type="AlphaFoldDB" id="A0A1C0A7N3"/>
<gene>
    <name evidence="1" type="ORF">U472_09605</name>
</gene>
<dbReference type="EMBL" id="LWDV01000009">
    <property type="protein sequence ID" value="OCL26256.1"/>
    <property type="molecule type" value="Genomic_DNA"/>
</dbReference>
<keyword evidence="2" id="KW-1185">Reference proteome</keyword>
<reference evidence="1 2" key="2">
    <citation type="submission" date="2016-08" db="EMBL/GenBank/DDBJ databases">
        <title>Orenia metallireducens sp. nov. strain Z6, a Novel Metal-reducing Firmicute from the Deep Subsurface.</title>
        <authorList>
            <person name="Maxim B.I."/>
            <person name="Kenneth K."/>
            <person name="Flynn T.M."/>
            <person name="Oloughlin E.J."/>
            <person name="Locke R.A."/>
            <person name="Weber J.R."/>
            <person name="Egan S.M."/>
            <person name="Mackie R.I."/>
            <person name="Cann I.K."/>
        </authorList>
    </citation>
    <scope>NUCLEOTIDE SEQUENCE [LARGE SCALE GENOMIC DNA]</scope>
    <source>
        <strain evidence="1 2">Z6</strain>
    </source>
</reference>
<reference evidence="2" key="1">
    <citation type="submission" date="2016-07" db="EMBL/GenBank/DDBJ databases">
        <authorList>
            <person name="Florea S."/>
            <person name="Webb J.S."/>
            <person name="Jaromczyk J."/>
            <person name="Schardl C.L."/>
        </authorList>
    </citation>
    <scope>NUCLEOTIDE SEQUENCE [LARGE SCALE GENOMIC DNA]</scope>
    <source>
        <strain evidence="2">Z6</strain>
    </source>
</reference>
<dbReference type="Proteomes" id="UP000093514">
    <property type="component" value="Unassembled WGS sequence"/>
</dbReference>
<dbReference type="RefSeq" id="WP_068717903.1">
    <property type="nucleotide sequence ID" value="NZ_LWDV01000009.1"/>
</dbReference>
<sequence length="79" mass="8592">MSVNIIYNAINVNSLNTNSTVSIGENAQTNWDSHNKNNYGNGSHYGIVNVLAPSNIIFDNDILDTPINDPDFVPTAQAE</sequence>
<accession>A0A1C0A7N3</accession>
<proteinExistence type="predicted"/>
<evidence type="ECO:0008006" key="3">
    <source>
        <dbReference type="Google" id="ProtNLM"/>
    </source>
</evidence>
<name>A0A1C0A7N3_9FIRM</name>
<dbReference type="OrthoDB" id="2943866at2"/>
<evidence type="ECO:0000313" key="2">
    <source>
        <dbReference type="Proteomes" id="UP000093514"/>
    </source>
</evidence>
<protein>
    <recommendedName>
        <fullName evidence="3">Spore germination protein gerPA/gerPF</fullName>
    </recommendedName>
</protein>